<dbReference type="GO" id="GO:0005886">
    <property type="term" value="C:plasma membrane"/>
    <property type="evidence" value="ECO:0007669"/>
    <property type="project" value="UniProtKB-SubCell"/>
</dbReference>
<sequence length="87" mass="9199">SQAAADFVYQGEGISPIIEAVDISRKARRRMLENFAFAAVYNLCAIPLAVFGFVTPLIAAAAMSGSSIIVTLNALRLAGVRKRKAAS</sequence>
<dbReference type="EC" id="3.6.3.4" evidence="9"/>
<dbReference type="GO" id="GO:0043682">
    <property type="term" value="F:P-type divalent copper transporter activity"/>
    <property type="evidence" value="ECO:0007669"/>
    <property type="project" value="TreeGrafter"/>
</dbReference>
<evidence type="ECO:0000256" key="8">
    <source>
        <dbReference type="SAM" id="Phobius"/>
    </source>
</evidence>
<evidence type="ECO:0000313" key="9">
    <source>
        <dbReference type="EMBL" id="VAW08305.1"/>
    </source>
</evidence>
<keyword evidence="8" id="KW-0812">Transmembrane</keyword>
<keyword evidence="3" id="KW-1003">Cell membrane</keyword>
<evidence type="ECO:0000256" key="5">
    <source>
        <dbReference type="ARBA" id="ARBA00022842"/>
    </source>
</evidence>
<keyword evidence="8" id="KW-0472">Membrane</keyword>
<reference evidence="9" key="1">
    <citation type="submission" date="2018-06" db="EMBL/GenBank/DDBJ databases">
        <authorList>
            <person name="Zhirakovskaya E."/>
        </authorList>
    </citation>
    <scope>NUCLEOTIDE SEQUENCE</scope>
</reference>
<evidence type="ECO:0000256" key="7">
    <source>
        <dbReference type="ARBA" id="ARBA00023065"/>
    </source>
</evidence>
<evidence type="ECO:0000256" key="6">
    <source>
        <dbReference type="ARBA" id="ARBA00022967"/>
    </source>
</evidence>
<accession>A0A3B0SR29</accession>
<dbReference type="GO" id="GO:0055070">
    <property type="term" value="P:copper ion homeostasis"/>
    <property type="evidence" value="ECO:0007669"/>
    <property type="project" value="TreeGrafter"/>
</dbReference>
<dbReference type="SUPFAM" id="SSF56784">
    <property type="entry name" value="HAD-like"/>
    <property type="match status" value="1"/>
</dbReference>
<keyword evidence="4" id="KW-0597">Phosphoprotein</keyword>
<dbReference type="PANTHER" id="PTHR43520:SF5">
    <property type="entry name" value="CATION-TRANSPORTING P-TYPE ATPASE-RELATED"/>
    <property type="match status" value="1"/>
</dbReference>
<name>A0A3B0SR29_9ZZZZ</name>
<keyword evidence="8" id="KW-1133">Transmembrane helix</keyword>
<feature type="non-terminal residue" evidence="9">
    <location>
        <position position="1"/>
    </location>
</feature>
<protein>
    <submittedName>
        <fullName evidence="9">Type cbb3 cytochrome oxidase biogenesis protein CcoI Copper-translocating P-type ATPase</fullName>
        <ecNumber evidence="9">3.6.3.4</ecNumber>
    </submittedName>
</protein>
<dbReference type="InterPro" id="IPR036412">
    <property type="entry name" value="HAD-like_sf"/>
</dbReference>
<organism evidence="9">
    <name type="scientific">hydrothermal vent metagenome</name>
    <dbReference type="NCBI Taxonomy" id="652676"/>
    <lineage>
        <taxon>unclassified sequences</taxon>
        <taxon>metagenomes</taxon>
        <taxon>ecological metagenomes</taxon>
    </lineage>
</organism>
<dbReference type="GO" id="GO:0016787">
    <property type="term" value="F:hydrolase activity"/>
    <property type="evidence" value="ECO:0007669"/>
    <property type="project" value="UniProtKB-KW"/>
</dbReference>
<dbReference type="EMBL" id="UOEH01000649">
    <property type="protein sequence ID" value="VAW08305.1"/>
    <property type="molecule type" value="Genomic_DNA"/>
</dbReference>
<dbReference type="GO" id="GO:0005507">
    <property type="term" value="F:copper ion binding"/>
    <property type="evidence" value="ECO:0007669"/>
    <property type="project" value="TreeGrafter"/>
</dbReference>
<feature type="transmembrane region" description="Helical" evidence="8">
    <location>
        <begin position="35"/>
        <end position="54"/>
    </location>
</feature>
<proteinExistence type="predicted"/>
<gene>
    <name evidence="9" type="ORF">MNBD_ALPHA05-290</name>
</gene>
<evidence type="ECO:0000256" key="4">
    <source>
        <dbReference type="ARBA" id="ARBA00022553"/>
    </source>
</evidence>
<keyword evidence="6" id="KW-1278">Translocase</keyword>
<evidence type="ECO:0000256" key="3">
    <source>
        <dbReference type="ARBA" id="ARBA00022475"/>
    </source>
</evidence>
<keyword evidence="7" id="KW-0406">Ion transport</keyword>
<keyword evidence="5" id="KW-0460">Magnesium</keyword>
<keyword evidence="2" id="KW-0813">Transport</keyword>
<keyword evidence="9" id="KW-0378">Hydrolase</keyword>
<evidence type="ECO:0000256" key="1">
    <source>
        <dbReference type="ARBA" id="ARBA00004651"/>
    </source>
</evidence>
<dbReference type="PANTHER" id="PTHR43520">
    <property type="entry name" value="ATP7, ISOFORM B"/>
    <property type="match status" value="1"/>
</dbReference>
<feature type="transmembrane region" description="Helical" evidence="8">
    <location>
        <begin position="60"/>
        <end position="78"/>
    </location>
</feature>
<evidence type="ECO:0000256" key="2">
    <source>
        <dbReference type="ARBA" id="ARBA00022448"/>
    </source>
</evidence>
<comment type="subcellular location">
    <subcellularLocation>
        <location evidence="1">Cell membrane</location>
        <topology evidence="1">Multi-pass membrane protein</topology>
    </subcellularLocation>
</comment>
<dbReference type="AlphaFoldDB" id="A0A3B0SR29"/>